<dbReference type="GO" id="GO:0005886">
    <property type="term" value="C:plasma membrane"/>
    <property type="evidence" value="ECO:0007669"/>
    <property type="project" value="UniProtKB-SubCell"/>
</dbReference>
<dbReference type="PANTHER" id="PTHR43471:SF14">
    <property type="entry name" value="ABC-2 TYPE TRANSPORT SYSTEM PERMEASE PROTEIN"/>
    <property type="match status" value="1"/>
</dbReference>
<accession>A0A444VS06</accession>
<feature type="transmembrane region" description="Helical" evidence="1">
    <location>
        <begin position="174"/>
        <end position="195"/>
    </location>
</feature>
<sequence>MITSCTDFNSRVKRNGNSPLWVMVRKEISDQIRSWQFLVLLILISFTFFGSMYIAVNNLNITVSSSEDPSDLLLYLKLLTTSDGSLPSFHVFISFLGPLLGISLGFNAVNAEQQNGTLIRIMAQPIYRDNLLLSKFISVTFLVSILFLSLTLLMVGGGLLITGVPIEFEELFRILLYILICIFYVGFWFSLSMIFSIRFKQAATAAIASIGVWLFFTIFYHIILNVIASVLVPRSSPFPANRIPWMADLLRMAPSQLYTDASTTLLMPKIRSLGPMSIEQMSGAIPNPLPIWDSLMIVWPQMSGLVSVTIVCFALAYYFFMRKEIKG</sequence>
<feature type="transmembrane region" description="Helical" evidence="1">
    <location>
        <begin position="89"/>
        <end position="111"/>
    </location>
</feature>
<protein>
    <submittedName>
        <fullName evidence="2">ABC transporter permease</fullName>
    </submittedName>
</protein>
<comment type="caution">
    <text evidence="2">The sequence shown here is derived from an EMBL/GenBank/DDBJ whole genome shotgun (WGS) entry which is preliminary data.</text>
</comment>
<feature type="transmembrane region" description="Helical" evidence="1">
    <location>
        <begin position="207"/>
        <end position="232"/>
    </location>
</feature>
<evidence type="ECO:0000313" key="3">
    <source>
        <dbReference type="Proteomes" id="UP000290261"/>
    </source>
</evidence>
<keyword evidence="1" id="KW-1133">Transmembrane helix</keyword>
<evidence type="ECO:0000313" key="2">
    <source>
        <dbReference type="EMBL" id="RYC53459.1"/>
    </source>
</evidence>
<dbReference type="Proteomes" id="UP000290261">
    <property type="component" value="Unassembled WGS sequence"/>
</dbReference>
<dbReference type="GO" id="GO:0140359">
    <property type="term" value="F:ABC-type transporter activity"/>
    <property type="evidence" value="ECO:0007669"/>
    <property type="project" value="InterPro"/>
</dbReference>
<gene>
    <name evidence="2" type="ORF">DN53_04390</name>
</gene>
<name>A0A444VS06_9FLAO</name>
<evidence type="ECO:0000256" key="1">
    <source>
        <dbReference type="SAM" id="Phobius"/>
    </source>
</evidence>
<dbReference type="EMBL" id="JJMP01000001">
    <property type="protein sequence ID" value="RYC53459.1"/>
    <property type="molecule type" value="Genomic_DNA"/>
</dbReference>
<proteinExistence type="predicted"/>
<feature type="transmembrane region" description="Helical" evidence="1">
    <location>
        <begin position="35"/>
        <end position="56"/>
    </location>
</feature>
<keyword evidence="3" id="KW-1185">Reference proteome</keyword>
<keyword evidence="1" id="KW-0812">Transmembrane</keyword>
<feature type="transmembrane region" description="Helical" evidence="1">
    <location>
        <begin position="297"/>
        <end position="320"/>
    </location>
</feature>
<reference evidence="2 3" key="1">
    <citation type="submission" date="2014-04" db="EMBL/GenBank/DDBJ databases">
        <title>Whole genome of Muricauda olearia.</title>
        <authorList>
            <person name="Zhang X.-H."/>
            <person name="Tang K."/>
        </authorList>
    </citation>
    <scope>NUCLEOTIDE SEQUENCE [LARGE SCALE GENOMIC DNA]</scope>
    <source>
        <strain evidence="2 3">Th120</strain>
    </source>
</reference>
<feature type="transmembrane region" description="Helical" evidence="1">
    <location>
        <begin position="132"/>
        <end position="162"/>
    </location>
</feature>
<keyword evidence="1" id="KW-0472">Membrane</keyword>
<dbReference type="Pfam" id="PF12679">
    <property type="entry name" value="ABC2_membrane_2"/>
    <property type="match status" value="1"/>
</dbReference>
<organism evidence="2 3">
    <name type="scientific">Flagellimonas olearia</name>
    <dbReference type="NCBI Taxonomy" id="552546"/>
    <lineage>
        <taxon>Bacteria</taxon>
        <taxon>Pseudomonadati</taxon>
        <taxon>Bacteroidota</taxon>
        <taxon>Flavobacteriia</taxon>
        <taxon>Flavobacteriales</taxon>
        <taxon>Flavobacteriaceae</taxon>
        <taxon>Flagellimonas</taxon>
    </lineage>
</organism>
<dbReference type="PANTHER" id="PTHR43471">
    <property type="entry name" value="ABC TRANSPORTER PERMEASE"/>
    <property type="match status" value="1"/>
</dbReference>
<dbReference type="AlphaFoldDB" id="A0A444VS06"/>